<evidence type="ECO:0000259" key="2">
    <source>
        <dbReference type="Pfam" id="PF07110"/>
    </source>
</evidence>
<evidence type="ECO:0000313" key="3">
    <source>
        <dbReference type="EMBL" id="KAF2447741.1"/>
    </source>
</evidence>
<proteinExistence type="inferred from homology"/>
<name>A0A9P4UER7_9PLEO</name>
<sequence>MSNPVPMCAISEHRCSIYTTPDIQSSSMVQSAPNQPSGSQRYCIIAFLAKKTSTTLDEFRDYYENKHIPLVKRQLNAAGVPLPLVYTRRFIDSKTPIVSASGLSVGFDCVTELQFASKEDFENFWAAPLMMGEGSKVVREDEAKFIDGEKTIAYQFEMHQTE</sequence>
<feature type="domain" description="EthD" evidence="2">
    <location>
        <begin position="51"/>
        <end position="148"/>
    </location>
</feature>
<dbReference type="InterPro" id="IPR011008">
    <property type="entry name" value="Dimeric_a/b-barrel"/>
</dbReference>
<protein>
    <recommendedName>
        <fullName evidence="2">EthD domain-containing protein</fullName>
    </recommendedName>
</protein>
<evidence type="ECO:0000313" key="4">
    <source>
        <dbReference type="Proteomes" id="UP000799764"/>
    </source>
</evidence>
<dbReference type="InterPro" id="IPR009799">
    <property type="entry name" value="EthD_dom"/>
</dbReference>
<dbReference type="OrthoDB" id="2519291at2759"/>
<dbReference type="SUPFAM" id="SSF54909">
    <property type="entry name" value="Dimeric alpha+beta barrel"/>
    <property type="match status" value="1"/>
</dbReference>
<organism evidence="3 4">
    <name type="scientific">Karstenula rhodostoma CBS 690.94</name>
    <dbReference type="NCBI Taxonomy" id="1392251"/>
    <lineage>
        <taxon>Eukaryota</taxon>
        <taxon>Fungi</taxon>
        <taxon>Dikarya</taxon>
        <taxon>Ascomycota</taxon>
        <taxon>Pezizomycotina</taxon>
        <taxon>Dothideomycetes</taxon>
        <taxon>Pleosporomycetidae</taxon>
        <taxon>Pleosporales</taxon>
        <taxon>Massarineae</taxon>
        <taxon>Didymosphaeriaceae</taxon>
        <taxon>Karstenula</taxon>
    </lineage>
</organism>
<dbReference type="Gene3D" id="3.30.70.100">
    <property type="match status" value="1"/>
</dbReference>
<dbReference type="Pfam" id="PF07110">
    <property type="entry name" value="EthD"/>
    <property type="match status" value="1"/>
</dbReference>
<dbReference type="Proteomes" id="UP000799764">
    <property type="component" value="Unassembled WGS sequence"/>
</dbReference>
<evidence type="ECO:0000256" key="1">
    <source>
        <dbReference type="ARBA" id="ARBA00005986"/>
    </source>
</evidence>
<comment type="similarity">
    <text evidence="1">Belongs to the tpcK family.</text>
</comment>
<dbReference type="GO" id="GO:0016491">
    <property type="term" value="F:oxidoreductase activity"/>
    <property type="evidence" value="ECO:0007669"/>
    <property type="project" value="InterPro"/>
</dbReference>
<keyword evidence="4" id="KW-1185">Reference proteome</keyword>
<reference evidence="3" key="1">
    <citation type="journal article" date="2020" name="Stud. Mycol.">
        <title>101 Dothideomycetes genomes: a test case for predicting lifestyles and emergence of pathogens.</title>
        <authorList>
            <person name="Haridas S."/>
            <person name="Albert R."/>
            <person name="Binder M."/>
            <person name="Bloem J."/>
            <person name="Labutti K."/>
            <person name="Salamov A."/>
            <person name="Andreopoulos B."/>
            <person name="Baker S."/>
            <person name="Barry K."/>
            <person name="Bills G."/>
            <person name="Bluhm B."/>
            <person name="Cannon C."/>
            <person name="Castanera R."/>
            <person name="Culley D."/>
            <person name="Daum C."/>
            <person name="Ezra D."/>
            <person name="Gonzalez J."/>
            <person name="Henrissat B."/>
            <person name="Kuo A."/>
            <person name="Liang C."/>
            <person name="Lipzen A."/>
            <person name="Lutzoni F."/>
            <person name="Magnuson J."/>
            <person name="Mondo S."/>
            <person name="Nolan M."/>
            <person name="Ohm R."/>
            <person name="Pangilinan J."/>
            <person name="Park H.-J."/>
            <person name="Ramirez L."/>
            <person name="Alfaro M."/>
            <person name="Sun H."/>
            <person name="Tritt A."/>
            <person name="Yoshinaga Y."/>
            <person name="Zwiers L.-H."/>
            <person name="Turgeon B."/>
            <person name="Goodwin S."/>
            <person name="Spatafora J."/>
            <person name="Crous P."/>
            <person name="Grigoriev I."/>
        </authorList>
    </citation>
    <scope>NUCLEOTIDE SEQUENCE</scope>
    <source>
        <strain evidence="3">CBS 690.94</strain>
    </source>
</reference>
<dbReference type="EMBL" id="MU001496">
    <property type="protein sequence ID" value="KAF2447741.1"/>
    <property type="molecule type" value="Genomic_DNA"/>
</dbReference>
<accession>A0A9P4UER7</accession>
<dbReference type="AlphaFoldDB" id="A0A9P4UER7"/>
<gene>
    <name evidence="3" type="ORF">P171DRAFT_518794</name>
</gene>
<comment type="caution">
    <text evidence="3">The sequence shown here is derived from an EMBL/GenBank/DDBJ whole genome shotgun (WGS) entry which is preliminary data.</text>
</comment>